<protein>
    <recommendedName>
        <fullName evidence="3">Kelch domain-containing protein 3</fullName>
    </recommendedName>
</protein>
<evidence type="ECO:0000313" key="2">
    <source>
        <dbReference type="Proteomes" id="UP001566132"/>
    </source>
</evidence>
<name>A0ABD1E7K6_HYPHA</name>
<dbReference type="InterPro" id="IPR052637">
    <property type="entry name" value="KLHDC3-like"/>
</dbReference>
<accession>A0ABD1E7K6</accession>
<dbReference type="InterPro" id="IPR015915">
    <property type="entry name" value="Kelch-typ_b-propeller"/>
</dbReference>
<dbReference type="SUPFAM" id="SSF117281">
    <property type="entry name" value="Kelch motif"/>
    <property type="match status" value="2"/>
</dbReference>
<dbReference type="Pfam" id="PF24681">
    <property type="entry name" value="Kelch_KLHDC2_KLHL20_DRC7"/>
    <property type="match status" value="1"/>
</dbReference>
<dbReference type="AlphaFoldDB" id="A0ABD1E7K6"/>
<comment type="caution">
    <text evidence="1">The sequence shown here is derived from an EMBL/GenBank/DDBJ whole genome shotgun (WGS) entry which is preliminary data.</text>
</comment>
<dbReference type="EMBL" id="JBDJPC010000011">
    <property type="protein sequence ID" value="KAL1489694.1"/>
    <property type="molecule type" value="Genomic_DNA"/>
</dbReference>
<keyword evidence="2" id="KW-1185">Reference proteome</keyword>
<reference evidence="1 2" key="1">
    <citation type="submission" date="2024-05" db="EMBL/GenBank/DDBJ databases">
        <title>Genetic variation in Jamaican populations of the coffee berry borer (Hypothenemus hampei).</title>
        <authorList>
            <person name="Errbii M."/>
            <person name="Myrie A."/>
        </authorList>
    </citation>
    <scope>NUCLEOTIDE SEQUENCE [LARGE SCALE GENOMIC DNA]</scope>
    <source>
        <strain evidence="1">JA-Hopewell-2020-01-JO</strain>
        <tissue evidence="1">Whole body</tissue>
    </source>
</reference>
<dbReference type="PANTHER" id="PTHR46461">
    <property type="entry name" value="KELCH DOMAIN-CONTAINING PROTEIN 3"/>
    <property type="match status" value="1"/>
</dbReference>
<organism evidence="1 2">
    <name type="scientific">Hypothenemus hampei</name>
    <name type="common">Coffee berry borer</name>
    <dbReference type="NCBI Taxonomy" id="57062"/>
    <lineage>
        <taxon>Eukaryota</taxon>
        <taxon>Metazoa</taxon>
        <taxon>Ecdysozoa</taxon>
        <taxon>Arthropoda</taxon>
        <taxon>Hexapoda</taxon>
        <taxon>Insecta</taxon>
        <taxon>Pterygota</taxon>
        <taxon>Neoptera</taxon>
        <taxon>Endopterygota</taxon>
        <taxon>Coleoptera</taxon>
        <taxon>Polyphaga</taxon>
        <taxon>Cucujiformia</taxon>
        <taxon>Curculionidae</taxon>
        <taxon>Scolytinae</taxon>
        <taxon>Hypothenemus</taxon>
    </lineage>
</organism>
<dbReference type="Pfam" id="PF07646">
    <property type="entry name" value="Kelch_2"/>
    <property type="match status" value="1"/>
</dbReference>
<evidence type="ECO:0000313" key="1">
    <source>
        <dbReference type="EMBL" id="KAL1489694.1"/>
    </source>
</evidence>
<sequence length="386" mass="44354">MRWIAHIEGCPKRVNHAAVAVSHKIYSFGGYSTGEDCRGYISMDVHVLNTQTNRWVKHPVSDLPYFENDDILPYRRYGHTAVVYKDNIYVWGGRNDRAPCSVLFKFDTFWHCWMAPPTTGSVPLARDGHSACVWKNYMFIFGGYEEETDLFAKQVFYLDLDTLHWSYAICDGFEPTLRDFHTTVCINDKIYLFGGRGATLSMDNQPQETYCNKVWYLDLKMMRWHCCTATGDIPLGRRSNSAFVHNGKMYIFGGYNAVEGKHFNDLYMFNPETCVWTLLKPHGKQPCERRRQACAKVGDRVFIFGGTSPINGQNEDEQIEAGHDGLVDHSDMFILDLNPSLKTLCLGAVRQYKLNYRELPRSLREELYNLRAPNKITISRPNNSAG</sequence>
<dbReference type="InterPro" id="IPR011498">
    <property type="entry name" value="Kelch_2"/>
</dbReference>
<proteinExistence type="predicted"/>
<dbReference type="Gene3D" id="2.120.10.80">
    <property type="entry name" value="Kelch-type beta propeller"/>
    <property type="match status" value="2"/>
</dbReference>
<dbReference type="PANTHER" id="PTHR46461:SF1">
    <property type="entry name" value="KELCH DOMAIN-CONTAINING PROTEIN 3"/>
    <property type="match status" value="1"/>
</dbReference>
<evidence type="ECO:0008006" key="3">
    <source>
        <dbReference type="Google" id="ProtNLM"/>
    </source>
</evidence>
<dbReference type="Proteomes" id="UP001566132">
    <property type="component" value="Unassembled WGS sequence"/>
</dbReference>
<gene>
    <name evidence="1" type="ORF">ABEB36_013634</name>
</gene>